<sequence length="215" mass="23320">MSIILMGVEKGGCGKSTMATNMAVVLAQRGLDVMLLDADPQGSASNWVARRNSRGQDLPVVNCVQKTGEVFATLRDLANRYDVVIADAGGRDSKELRSAMVAADVLLMPLQASIADLETMDRMAKVIELAKAMNTTLQVQGFVSRGSTNITGRETQEARAFLGDCDGVNVLDTVIRDRKIYRDALLEGLGVTEMNNSKARAEVQLLVDEVWRTLT</sequence>
<comment type="caution">
    <text evidence="2">The sequence shown here is derived from an EMBL/GenBank/DDBJ whole genome shotgun (WGS) entry which is preliminary data.</text>
</comment>
<dbReference type="Pfam" id="PF01656">
    <property type="entry name" value="CbiA"/>
    <property type="match status" value="1"/>
</dbReference>
<evidence type="ECO:0000313" key="3">
    <source>
        <dbReference type="Proteomes" id="UP000645257"/>
    </source>
</evidence>
<keyword evidence="3" id="KW-1185">Reference proteome</keyword>
<dbReference type="PIRSF" id="PIRSF009320">
    <property type="entry name" value="Nuc_binding_HP_1000"/>
    <property type="match status" value="1"/>
</dbReference>
<reference evidence="2" key="1">
    <citation type="journal article" date="2014" name="Int. J. Syst. Evol. Microbiol.">
        <title>Complete genome sequence of Corynebacterium casei LMG S-19264T (=DSM 44701T), isolated from a smear-ripened cheese.</title>
        <authorList>
            <consortium name="US DOE Joint Genome Institute (JGI-PGF)"/>
            <person name="Walter F."/>
            <person name="Albersmeier A."/>
            <person name="Kalinowski J."/>
            <person name="Ruckert C."/>
        </authorList>
    </citation>
    <scope>NUCLEOTIDE SEQUENCE</scope>
    <source>
        <strain evidence="2">KCTC 32182</strain>
    </source>
</reference>
<dbReference type="PANTHER" id="PTHR13696">
    <property type="entry name" value="P-LOOP CONTAINING NUCLEOSIDE TRIPHOSPHATE HYDROLASE"/>
    <property type="match status" value="1"/>
</dbReference>
<dbReference type="AlphaFoldDB" id="A0A918NXL7"/>
<dbReference type="Proteomes" id="UP000645257">
    <property type="component" value="Unassembled WGS sequence"/>
</dbReference>
<protein>
    <submittedName>
        <fullName evidence="2">Chromosome partitioning protein ParA</fullName>
    </submittedName>
</protein>
<dbReference type="PANTHER" id="PTHR13696:SF96">
    <property type="entry name" value="COBQ_COBB_MIND_PARA NUCLEOTIDE BINDING DOMAIN-CONTAINING PROTEIN"/>
    <property type="match status" value="1"/>
</dbReference>
<dbReference type="CDD" id="cd02042">
    <property type="entry name" value="ParAB_family"/>
    <property type="match status" value="1"/>
</dbReference>
<name>A0A918NXL7_9NEIS</name>
<dbReference type="Gene3D" id="3.40.50.300">
    <property type="entry name" value="P-loop containing nucleotide triphosphate hydrolases"/>
    <property type="match status" value="1"/>
</dbReference>
<dbReference type="RefSeq" id="WP_189530376.1">
    <property type="nucleotide sequence ID" value="NZ_BMYX01000001.1"/>
</dbReference>
<dbReference type="InterPro" id="IPR002586">
    <property type="entry name" value="CobQ/CobB/MinD/ParA_Nub-bd_dom"/>
</dbReference>
<dbReference type="InterPro" id="IPR050678">
    <property type="entry name" value="DNA_Partitioning_ATPase"/>
</dbReference>
<reference evidence="2" key="2">
    <citation type="submission" date="2020-09" db="EMBL/GenBank/DDBJ databases">
        <authorList>
            <person name="Sun Q."/>
            <person name="Kim S."/>
        </authorList>
    </citation>
    <scope>NUCLEOTIDE SEQUENCE</scope>
    <source>
        <strain evidence="2">KCTC 32182</strain>
    </source>
</reference>
<feature type="domain" description="CobQ/CobB/MinD/ParA nucleotide binding" evidence="1">
    <location>
        <begin position="9"/>
        <end position="188"/>
    </location>
</feature>
<dbReference type="EMBL" id="BMYX01000001">
    <property type="protein sequence ID" value="GGY03938.1"/>
    <property type="molecule type" value="Genomic_DNA"/>
</dbReference>
<dbReference type="SUPFAM" id="SSF52540">
    <property type="entry name" value="P-loop containing nucleoside triphosphate hydrolases"/>
    <property type="match status" value="1"/>
</dbReference>
<dbReference type="InterPro" id="IPR027417">
    <property type="entry name" value="P-loop_NTPase"/>
</dbReference>
<organism evidence="2 3">
    <name type="scientific">Paludibacterium paludis</name>
    <dbReference type="NCBI Taxonomy" id="1225769"/>
    <lineage>
        <taxon>Bacteria</taxon>
        <taxon>Pseudomonadati</taxon>
        <taxon>Pseudomonadota</taxon>
        <taxon>Betaproteobacteria</taxon>
        <taxon>Neisseriales</taxon>
        <taxon>Chromobacteriaceae</taxon>
        <taxon>Paludibacterium</taxon>
    </lineage>
</organism>
<gene>
    <name evidence="2" type="ORF">GCM10011289_02880</name>
</gene>
<evidence type="ECO:0000313" key="2">
    <source>
        <dbReference type="EMBL" id="GGY03938.1"/>
    </source>
</evidence>
<accession>A0A918NXL7</accession>
<evidence type="ECO:0000259" key="1">
    <source>
        <dbReference type="Pfam" id="PF01656"/>
    </source>
</evidence>
<proteinExistence type="predicted"/>